<protein>
    <recommendedName>
        <fullName evidence="2">C2H2-type domain-containing protein</fullName>
    </recommendedName>
</protein>
<comment type="caution">
    <text evidence="3">The sequence shown here is derived from an EMBL/GenBank/DDBJ whole genome shotgun (WGS) entry which is preliminary data.</text>
</comment>
<gene>
    <name evidence="3" type="ORF">EDEG_02042</name>
</gene>
<dbReference type="HOGENOM" id="CLU_542931_0_0_1"/>
<dbReference type="STRING" id="1003232.J9DM29"/>
<proteinExistence type="predicted"/>
<reference evidence="4" key="2">
    <citation type="submission" date="2015-07" db="EMBL/GenBank/DDBJ databases">
        <title>Contrasting host-pathogen interactions and genome evolution in two generalist and specialist microsporidian pathogens of mosquitoes.</title>
        <authorList>
            <consortium name="The Broad Institute Genomics Platform"/>
            <consortium name="The Broad Institute Genome Sequencing Center for Infectious Disease"/>
            <person name="Cuomo C.A."/>
            <person name="Sanscrainte N.D."/>
            <person name="Goldberg J.M."/>
            <person name="Heiman D."/>
            <person name="Young S."/>
            <person name="Zeng Q."/>
            <person name="Becnel J.J."/>
            <person name="Birren B.W."/>
        </authorList>
    </citation>
    <scope>NUCLEOTIDE SEQUENCE [LARGE SCALE GENOMIC DNA]</scope>
    <source>
        <strain evidence="4">USNM 41457</strain>
    </source>
</reference>
<feature type="compositionally biased region" description="Basic and acidic residues" evidence="1">
    <location>
        <begin position="84"/>
        <end position="96"/>
    </location>
</feature>
<sequence>MFDKKELSFNEININAKPVIYEKLMKTTESGKNTILEEKESFSSDTNEENRIRTPILFQKNTKEEKAVYLESEEESISSASENNRGKDFSKNKMNDNTKLINENNEDKQVLVENLHKSNSRSRINNLSTKNRKDLISKKLSLSIEAANQSDQEKNTNEQDNQFSIEKMGKMEKKIHGFLNGKNKNDDSVITRFNSCSNFSYETKYKLRESSYLTKSQIQNSIKEKDDNLKSKDYQNMTLLIFSLLEMQILSDINTNLDSANDIIKFFANFALQEISCCGKKGMNFNQYVEHYKTFHSEAKTSFLKRTMSEDIDNSIFKTGFFKNKFSDLDKKGDLNFISNNNTGKIINFEKKHSDDSRLIDEQTCKFDNNSRFSSFKLKKTPNFNDISGISRSSKFACKNSSIDKCRGFLFKAPLYTEKKNFNEKNKNRDNENYASIPFRCKTDLCKKKFKSESGSKYHINNEHGRLVEHETKKFFCVHSGCTKRYKNYNGLKYHLKHNHLD</sequence>
<dbReference type="VEuPathDB" id="MicrosporidiaDB:EDEG_02042"/>
<dbReference type="Gene3D" id="3.30.160.60">
    <property type="entry name" value="Classic Zinc Finger"/>
    <property type="match status" value="1"/>
</dbReference>
<dbReference type="SMART" id="SM00355">
    <property type="entry name" value="ZnF_C2H2"/>
    <property type="match status" value="2"/>
</dbReference>
<dbReference type="OMA" id="HINNEHG"/>
<reference evidence="3 4" key="1">
    <citation type="submission" date="2011-08" db="EMBL/GenBank/DDBJ databases">
        <authorList>
            <person name="Liu Z.J."/>
            <person name="Shi F.L."/>
            <person name="Lu J.Q."/>
            <person name="Li M."/>
            <person name="Wang Z.L."/>
        </authorList>
    </citation>
    <scope>NUCLEOTIDE SEQUENCE [LARGE SCALE GENOMIC DNA]</scope>
    <source>
        <strain evidence="3 4">USNM 41457</strain>
    </source>
</reference>
<dbReference type="InParanoid" id="J9DM29"/>
<feature type="domain" description="C2H2-type" evidence="2">
    <location>
        <begin position="441"/>
        <end position="464"/>
    </location>
</feature>
<dbReference type="PROSITE" id="PS00028">
    <property type="entry name" value="ZINC_FINGER_C2H2_1"/>
    <property type="match status" value="2"/>
</dbReference>
<dbReference type="AlphaFoldDB" id="J9DM29"/>
<dbReference type="Proteomes" id="UP000003163">
    <property type="component" value="Unassembled WGS sequence"/>
</dbReference>
<evidence type="ECO:0000313" key="4">
    <source>
        <dbReference type="Proteomes" id="UP000003163"/>
    </source>
</evidence>
<dbReference type="InterPro" id="IPR036236">
    <property type="entry name" value="Znf_C2H2_sf"/>
</dbReference>
<accession>J9DM29</accession>
<name>J9DM29_EDHAE</name>
<evidence type="ECO:0000259" key="2">
    <source>
        <dbReference type="PROSITE" id="PS00028"/>
    </source>
</evidence>
<dbReference type="SUPFAM" id="SSF57667">
    <property type="entry name" value="beta-beta-alpha zinc fingers"/>
    <property type="match status" value="1"/>
</dbReference>
<feature type="region of interest" description="Disordered" evidence="1">
    <location>
        <begin position="72"/>
        <end position="97"/>
    </location>
</feature>
<organism evidence="3 4">
    <name type="scientific">Edhazardia aedis (strain USNM 41457)</name>
    <name type="common">Microsporidian parasite</name>
    <dbReference type="NCBI Taxonomy" id="1003232"/>
    <lineage>
        <taxon>Eukaryota</taxon>
        <taxon>Fungi</taxon>
        <taxon>Fungi incertae sedis</taxon>
        <taxon>Microsporidia</taxon>
        <taxon>Edhazardia</taxon>
    </lineage>
</organism>
<evidence type="ECO:0000256" key="1">
    <source>
        <dbReference type="SAM" id="MobiDB-lite"/>
    </source>
</evidence>
<dbReference type="OrthoDB" id="2194841at2759"/>
<keyword evidence="4" id="KW-1185">Reference proteome</keyword>
<evidence type="ECO:0000313" key="3">
    <source>
        <dbReference type="EMBL" id="EJW03645.1"/>
    </source>
</evidence>
<dbReference type="InterPro" id="IPR013087">
    <property type="entry name" value="Znf_C2H2_type"/>
</dbReference>
<dbReference type="EMBL" id="AFBI03000033">
    <property type="protein sequence ID" value="EJW03645.1"/>
    <property type="molecule type" value="Genomic_DNA"/>
</dbReference>
<feature type="domain" description="C2H2-type" evidence="2">
    <location>
        <begin position="477"/>
        <end position="500"/>
    </location>
</feature>